<dbReference type="GO" id="GO:0022008">
    <property type="term" value="P:neurogenesis"/>
    <property type="evidence" value="ECO:0007669"/>
    <property type="project" value="TreeGrafter"/>
</dbReference>
<feature type="domain" description="BTB" evidence="1">
    <location>
        <begin position="24"/>
        <end position="83"/>
    </location>
</feature>
<sequence>MFDYNSYQNLISAFSTLLLDEKTKDVTFYFPESKKRIRAHKSLLVRASPVFCTMFNGSFIENTDVIIKDISPEAFAMLINGIYLRPTKLLYLDEADALYQAADKYDVIDLRNVSYDYFMKMCRTSNVFYLLERALMYSWKDLRVKCEHYFRTYAYLVLVEHITTKMHVSDTVLAHLLSLEGICIESEMELYQAIEILLDLGLLDSCEESIKKIRFLTMTIDEVKSCKLLTEAEKFKITWKLEGKCDESEVDLNMIDGRELCRETKSRLKIPYNGWIAFLAPMRIEFWLQVLTKCKNYDVTSYRLFNLTNIFQDDETQQIDQIIGDKKRNDKILVFNEDEKRILVEILSNHKITDTNHSAFLKELNLNSSKTV</sequence>
<dbReference type="AlphaFoldDB" id="A0A336LYK8"/>
<dbReference type="PANTHER" id="PTHR45774:SF4">
    <property type="entry name" value="AXUNDEAD, ISOFORM F"/>
    <property type="match status" value="1"/>
</dbReference>
<dbReference type="InterPro" id="IPR000210">
    <property type="entry name" value="BTB/POZ_dom"/>
</dbReference>
<dbReference type="VEuPathDB" id="VectorBase:CSON008163"/>
<name>A0A336LYK8_CULSO</name>
<dbReference type="SMART" id="SM00225">
    <property type="entry name" value="BTB"/>
    <property type="match status" value="1"/>
</dbReference>
<proteinExistence type="predicted"/>
<reference evidence="2" key="1">
    <citation type="submission" date="2018-07" db="EMBL/GenBank/DDBJ databases">
        <authorList>
            <person name="Quirk P.G."/>
            <person name="Krulwich T.A."/>
        </authorList>
    </citation>
    <scope>NUCLEOTIDE SEQUENCE</scope>
</reference>
<organism evidence="2">
    <name type="scientific">Culicoides sonorensis</name>
    <name type="common">Biting midge</name>
    <dbReference type="NCBI Taxonomy" id="179676"/>
    <lineage>
        <taxon>Eukaryota</taxon>
        <taxon>Metazoa</taxon>
        <taxon>Ecdysozoa</taxon>
        <taxon>Arthropoda</taxon>
        <taxon>Hexapoda</taxon>
        <taxon>Insecta</taxon>
        <taxon>Pterygota</taxon>
        <taxon>Neoptera</taxon>
        <taxon>Endopterygota</taxon>
        <taxon>Diptera</taxon>
        <taxon>Nematocera</taxon>
        <taxon>Chironomoidea</taxon>
        <taxon>Ceratopogonidae</taxon>
        <taxon>Ceratopogoninae</taxon>
        <taxon>Culicoides</taxon>
        <taxon>Monoculicoides</taxon>
    </lineage>
</organism>
<dbReference type="PROSITE" id="PS50097">
    <property type="entry name" value="BTB"/>
    <property type="match status" value="1"/>
</dbReference>
<evidence type="ECO:0000259" key="1">
    <source>
        <dbReference type="PROSITE" id="PS50097"/>
    </source>
</evidence>
<dbReference type="Gene3D" id="3.30.710.10">
    <property type="entry name" value="Potassium Channel Kv1.1, Chain A"/>
    <property type="match status" value="1"/>
</dbReference>
<accession>A0A336LYK8</accession>
<dbReference type="InterPro" id="IPR011333">
    <property type="entry name" value="SKP1/BTB/POZ_sf"/>
</dbReference>
<evidence type="ECO:0000313" key="2">
    <source>
        <dbReference type="EMBL" id="SSX23074.1"/>
    </source>
</evidence>
<dbReference type="Pfam" id="PF00651">
    <property type="entry name" value="BTB"/>
    <property type="match status" value="1"/>
</dbReference>
<dbReference type="CDD" id="cd18186">
    <property type="entry name" value="BTB_POZ_ZBTB_KLHL-like"/>
    <property type="match status" value="1"/>
</dbReference>
<dbReference type="GO" id="GO:0005829">
    <property type="term" value="C:cytosol"/>
    <property type="evidence" value="ECO:0007669"/>
    <property type="project" value="TreeGrafter"/>
</dbReference>
<protein>
    <submittedName>
        <fullName evidence="2">CSON008163 protein</fullName>
    </submittedName>
</protein>
<gene>
    <name evidence="2" type="primary">CSON008163</name>
</gene>
<dbReference type="PANTHER" id="PTHR45774">
    <property type="entry name" value="BTB/POZ DOMAIN-CONTAINING"/>
    <property type="match status" value="1"/>
</dbReference>
<dbReference type="EMBL" id="UFQT01000308">
    <property type="protein sequence ID" value="SSX23074.1"/>
    <property type="molecule type" value="Genomic_DNA"/>
</dbReference>
<dbReference type="SUPFAM" id="SSF54695">
    <property type="entry name" value="POZ domain"/>
    <property type="match status" value="1"/>
</dbReference>